<feature type="compositionally biased region" description="Polar residues" evidence="1">
    <location>
        <begin position="35"/>
        <end position="44"/>
    </location>
</feature>
<protein>
    <submittedName>
        <fullName evidence="2">Uncharacterized protein</fullName>
    </submittedName>
</protein>
<feature type="region of interest" description="Disordered" evidence="1">
    <location>
        <begin position="27"/>
        <end position="79"/>
    </location>
</feature>
<reference evidence="2" key="1">
    <citation type="submission" date="2014-09" db="EMBL/GenBank/DDBJ databases">
        <authorList>
            <person name="Magalhaes I.L.F."/>
            <person name="Oliveira U."/>
            <person name="Santos F.R."/>
            <person name="Vidigal T.H.D.A."/>
            <person name="Brescovit A.D."/>
            <person name="Santos A.J."/>
        </authorList>
    </citation>
    <scope>NUCLEOTIDE SEQUENCE</scope>
    <source>
        <tissue evidence="2">Shoot tissue taken approximately 20 cm above the soil surface</tissue>
    </source>
</reference>
<evidence type="ECO:0000256" key="1">
    <source>
        <dbReference type="SAM" id="MobiDB-lite"/>
    </source>
</evidence>
<name>A0A0A9GC42_ARUDO</name>
<evidence type="ECO:0000313" key="2">
    <source>
        <dbReference type="EMBL" id="JAE20091.1"/>
    </source>
</evidence>
<sequence>MENRCLCSEVPFVDSRSFLVMEHAPTKEEKCKPGQISTSTTSSGKAEAEGNDCAQEKNSRWRASTEGGLRMCSAARSGE</sequence>
<proteinExistence type="predicted"/>
<dbReference type="EMBL" id="GBRH01177805">
    <property type="protein sequence ID" value="JAE20091.1"/>
    <property type="molecule type" value="Transcribed_RNA"/>
</dbReference>
<reference evidence="2" key="2">
    <citation type="journal article" date="2015" name="Data Brief">
        <title>Shoot transcriptome of the giant reed, Arundo donax.</title>
        <authorList>
            <person name="Barrero R.A."/>
            <person name="Guerrero F.D."/>
            <person name="Moolhuijzen P."/>
            <person name="Goolsby J.A."/>
            <person name="Tidwell J."/>
            <person name="Bellgard S.E."/>
            <person name="Bellgard M.I."/>
        </authorList>
    </citation>
    <scope>NUCLEOTIDE SEQUENCE</scope>
    <source>
        <tissue evidence="2">Shoot tissue taken approximately 20 cm above the soil surface</tissue>
    </source>
</reference>
<organism evidence="2">
    <name type="scientific">Arundo donax</name>
    <name type="common">Giant reed</name>
    <name type="synonym">Donax arundinaceus</name>
    <dbReference type="NCBI Taxonomy" id="35708"/>
    <lineage>
        <taxon>Eukaryota</taxon>
        <taxon>Viridiplantae</taxon>
        <taxon>Streptophyta</taxon>
        <taxon>Embryophyta</taxon>
        <taxon>Tracheophyta</taxon>
        <taxon>Spermatophyta</taxon>
        <taxon>Magnoliopsida</taxon>
        <taxon>Liliopsida</taxon>
        <taxon>Poales</taxon>
        <taxon>Poaceae</taxon>
        <taxon>PACMAD clade</taxon>
        <taxon>Arundinoideae</taxon>
        <taxon>Arundineae</taxon>
        <taxon>Arundo</taxon>
    </lineage>
</organism>
<dbReference type="AlphaFoldDB" id="A0A0A9GC42"/>
<accession>A0A0A9GC42</accession>